<accession>A0A6G9Z9K9</accession>
<organism evidence="2 3">
    <name type="scientific">Nocardia terpenica</name>
    <dbReference type="NCBI Taxonomy" id="455432"/>
    <lineage>
        <taxon>Bacteria</taxon>
        <taxon>Bacillati</taxon>
        <taxon>Actinomycetota</taxon>
        <taxon>Actinomycetes</taxon>
        <taxon>Mycobacteriales</taxon>
        <taxon>Nocardiaceae</taxon>
        <taxon>Nocardia</taxon>
    </lineage>
</organism>
<evidence type="ECO:0000313" key="3">
    <source>
        <dbReference type="Proteomes" id="UP000500953"/>
    </source>
</evidence>
<proteinExistence type="predicted"/>
<dbReference type="RefSeq" id="WP_167489604.1">
    <property type="nucleotide sequence ID" value="NZ_CP046173.1"/>
</dbReference>
<dbReference type="Proteomes" id="UP000500953">
    <property type="component" value="Chromosome"/>
</dbReference>
<evidence type="ECO:0000256" key="1">
    <source>
        <dbReference type="SAM" id="MobiDB-lite"/>
    </source>
</evidence>
<reference evidence="2 3" key="1">
    <citation type="journal article" date="2019" name="ACS Chem. Biol.">
        <title>Identification and Mobilization of a Cryptic Antibiotic Biosynthesis Gene Locus from a Human-Pathogenic Nocardia Isolate.</title>
        <authorList>
            <person name="Herisse M."/>
            <person name="Ishida K."/>
            <person name="Porter J.L."/>
            <person name="Howden B."/>
            <person name="Hertweck C."/>
            <person name="Stinear T.P."/>
            <person name="Pidot S.J."/>
        </authorList>
    </citation>
    <scope>NUCLEOTIDE SEQUENCE [LARGE SCALE GENOMIC DNA]</scope>
    <source>
        <strain evidence="2 3">AUSMDU00012715</strain>
    </source>
</reference>
<dbReference type="EMBL" id="CP046173">
    <property type="protein sequence ID" value="QIS22162.1"/>
    <property type="molecule type" value="Genomic_DNA"/>
</dbReference>
<protein>
    <submittedName>
        <fullName evidence="2">Uncharacterized protein</fullName>
    </submittedName>
</protein>
<evidence type="ECO:0000313" key="2">
    <source>
        <dbReference type="EMBL" id="QIS22162.1"/>
    </source>
</evidence>
<feature type="region of interest" description="Disordered" evidence="1">
    <location>
        <begin position="87"/>
        <end position="142"/>
    </location>
</feature>
<dbReference type="AlphaFoldDB" id="A0A6G9Z9K9"/>
<feature type="compositionally biased region" description="Basic and acidic residues" evidence="1">
    <location>
        <begin position="90"/>
        <end position="105"/>
    </location>
</feature>
<sequence>MSKYTVVIVRGEQHGGVDRCPRLTMYIDTSAPNPRVTGVSVSSGGADGLTAGNLPDIDLPTIVEALISRVSASNMHSQLKLFEGSVDNSDETKKAARSSSERAEPDAGSVAGVRAATPSLLESPGSEGPSAGRAYRKMPDPDELRENLRKIGTVTGLAKYYQVPRHTAQGWVGRLKKLNSTDASVMPVSE</sequence>
<name>A0A6G9Z9K9_9NOCA</name>
<gene>
    <name evidence="2" type="ORF">F6W96_31275</name>
</gene>